<sequence>MKTDTLDEQIAAWRKALLRSDAVTDADADELEEHLRDQASDLAAAGLTDDEAFLIAVRRIGQVDAVTAEYAREHGDRLWKQLVTPGRSSDGSTRQSVGVMIAFAAVAIVVLHSARLLAMGGYSDTRFLDEPIQPWFGRSFSLFVLPVLGAYFAYTRRSSLARVGVIAAATIALGIAINVFPYSSDSSSEVIVSLHLPFLLWFLMGALYVRDLRSSSERMDFVRFTGEWVIYVLLIVIGGGVLLSLTSLVLAPIMPDAIGEIFVWVMPAGGAAAVIVAAWLVEAKKSMIENLAPVLTAIFTPLFAALLLVAAVGYAALRPEDFNRELLAGFDVLMIIVVALVVYGISARPSDRAPGVMDVLRLVAVVAAILLDVIVLILMFARVGDLGLTPNRVAALGLNIVLLVNLIGTAWFSARHLGGAPIVHLERWQTGYLPVFAGWLALVVVALPPAFLFG</sequence>
<keyword evidence="3" id="KW-1185">Reference proteome</keyword>
<proteinExistence type="predicted"/>
<dbReference type="Proteomes" id="UP001160142">
    <property type="component" value="Unassembled WGS sequence"/>
</dbReference>
<dbReference type="RefSeq" id="WP_322132473.1">
    <property type="nucleotide sequence ID" value="NZ_CP085036.1"/>
</dbReference>
<feature type="transmembrane region" description="Helical" evidence="1">
    <location>
        <begin position="161"/>
        <end position="184"/>
    </location>
</feature>
<accession>A0ABT6KLU9</accession>
<name>A0ABT6KLU9_9MICO</name>
<feature type="transmembrane region" description="Helical" evidence="1">
    <location>
        <begin position="293"/>
        <end position="314"/>
    </location>
</feature>
<evidence type="ECO:0000313" key="3">
    <source>
        <dbReference type="Proteomes" id="UP001160142"/>
    </source>
</evidence>
<evidence type="ECO:0000256" key="1">
    <source>
        <dbReference type="SAM" id="Phobius"/>
    </source>
</evidence>
<protein>
    <recommendedName>
        <fullName evidence="4">DUF4153 domain-containing protein</fullName>
    </recommendedName>
</protein>
<dbReference type="NCBIfam" id="NF038403">
    <property type="entry name" value="perm_prefix_1"/>
    <property type="match status" value="1"/>
</dbReference>
<feature type="transmembrane region" description="Helical" evidence="1">
    <location>
        <begin position="261"/>
        <end position="281"/>
    </location>
</feature>
<keyword evidence="1" id="KW-0472">Membrane</keyword>
<feature type="transmembrane region" description="Helical" evidence="1">
    <location>
        <begin position="97"/>
        <end position="115"/>
    </location>
</feature>
<feature type="transmembrane region" description="Helical" evidence="1">
    <location>
        <begin position="190"/>
        <end position="209"/>
    </location>
</feature>
<dbReference type="InterPro" id="IPR047928">
    <property type="entry name" value="Perm_prefix_1"/>
</dbReference>
<evidence type="ECO:0008006" key="4">
    <source>
        <dbReference type="Google" id="ProtNLM"/>
    </source>
</evidence>
<feature type="transmembrane region" description="Helical" evidence="1">
    <location>
        <begin position="135"/>
        <end position="154"/>
    </location>
</feature>
<feature type="transmembrane region" description="Helical" evidence="1">
    <location>
        <begin position="432"/>
        <end position="453"/>
    </location>
</feature>
<comment type="caution">
    <text evidence="2">The sequence shown here is derived from an EMBL/GenBank/DDBJ whole genome shotgun (WGS) entry which is preliminary data.</text>
</comment>
<keyword evidence="1" id="KW-1133">Transmembrane helix</keyword>
<feature type="transmembrane region" description="Helical" evidence="1">
    <location>
        <begin position="326"/>
        <end position="347"/>
    </location>
</feature>
<feature type="transmembrane region" description="Helical" evidence="1">
    <location>
        <begin position="230"/>
        <end position="255"/>
    </location>
</feature>
<gene>
    <name evidence="2" type="ORF">M2152_000289</name>
</gene>
<reference evidence="2 3" key="1">
    <citation type="submission" date="2023-04" db="EMBL/GenBank/DDBJ databases">
        <title>Genome Encyclopedia of Bacteria and Archaea VI: Functional Genomics of Type Strains.</title>
        <authorList>
            <person name="Whitman W."/>
        </authorList>
    </citation>
    <scope>NUCLEOTIDE SEQUENCE [LARGE SCALE GENOMIC DNA]</scope>
    <source>
        <strain evidence="2 3">SG_E_30_P1</strain>
    </source>
</reference>
<dbReference type="EMBL" id="JARXVQ010000001">
    <property type="protein sequence ID" value="MDH6180107.1"/>
    <property type="molecule type" value="Genomic_DNA"/>
</dbReference>
<organism evidence="2 3">
    <name type="scientific">Antiquaquibacter oligotrophicus</name>
    <dbReference type="NCBI Taxonomy" id="2880260"/>
    <lineage>
        <taxon>Bacteria</taxon>
        <taxon>Bacillati</taxon>
        <taxon>Actinomycetota</taxon>
        <taxon>Actinomycetes</taxon>
        <taxon>Micrococcales</taxon>
        <taxon>Microbacteriaceae</taxon>
        <taxon>Antiquaquibacter</taxon>
    </lineage>
</organism>
<evidence type="ECO:0000313" key="2">
    <source>
        <dbReference type="EMBL" id="MDH6180107.1"/>
    </source>
</evidence>
<feature type="transmembrane region" description="Helical" evidence="1">
    <location>
        <begin position="359"/>
        <end position="381"/>
    </location>
</feature>
<keyword evidence="1" id="KW-0812">Transmembrane</keyword>
<feature type="transmembrane region" description="Helical" evidence="1">
    <location>
        <begin position="393"/>
        <end position="412"/>
    </location>
</feature>